<dbReference type="AlphaFoldDB" id="A0A6A6FNJ3"/>
<proteinExistence type="predicted"/>
<accession>A0A6A6FNJ3</accession>
<organism evidence="2 3">
    <name type="scientific">Cercospora zeae-maydis SCOH1-5</name>
    <dbReference type="NCBI Taxonomy" id="717836"/>
    <lineage>
        <taxon>Eukaryota</taxon>
        <taxon>Fungi</taxon>
        <taxon>Dikarya</taxon>
        <taxon>Ascomycota</taxon>
        <taxon>Pezizomycotina</taxon>
        <taxon>Dothideomycetes</taxon>
        <taxon>Dothideomycetidae</taxon>
        <taxon>Mycosphaerellales</taxon>
        <taxon>Mycosphaerellaceae</taxon>
        <taxon>Cercospora</taxon>
    </lineage>
</organism>
<name>A0A6A6FNJ3_9PEZI</name>
<dbReference type="Proteomes" id="UP000799539">
    <property type="component" value="Unassembled WGS sequence"/>
</dbReference>
<keyword evidence="3" id="KW-1185">Reference proteome</keyword>
<evidence type="ECO:0000256" key="1">
    <source>
        <dbReference type="SAM" id="MobiDB-lite"/>
    </source>
</evidence>
<gene>
    <name evidence="2" type="ORF">CERZMDRAFT_82910</name>
</gene>
<feature type="region of interest" description="Disordered" evidence="1">
    <location>
        <begin position="36"/>
        <end position="55"/>
    </location>
</feature>
<evidence type="ECO:0000313" key="3">
    <source>
        <dbReference type="Proteomes" id="UP000799539"/>
    </source>
</evidence>
<reference evidence="2" key="1">
    <citation type="journal article" date="2020" name="Stud. Mycol.">
        <title>101 Dothideomycetes genomes: a test case for predicting lifestyles and emergence of pathogens.</title>
        <authorList>
            <person name="Haridas S."/>
            <person name="Albert R."/>
            <person name="Binder M."/>
            <person name="Bloem J."/>
            <person name="Labutti K."/>
            <person name="Salamov A."/>
            <person name="Andreopoulos B."/>
            <person name="Baker S."/>
            <person name="Barry K."/>
            <person name="Bills G."/>
            <person name="Bluhm B."/>
            <person name="Cannon C."/>
            <person name="Castanera R."/>
            <person name="Culley D."/>
            <person name="Daum C."/>
            <person name="Ezra D."/>
            <person name="Gonzalez J."/>
            <person name="Henrissat B."/>
            <person name="Kuo A."/>
            <person name="Liang C."/>
            <person name="Lipzen A."/>
            <person name="Lutzoni F."/>
            <person name="Magnuson J."/>
            <person name="Mondo S."/>
            <person name="Nolan M."/>
            <person name="Ohm R."/>
            <person name="Pangilinan J."/>
            <person name="Park H.-J."/>
            <person name="Ramirez L."/>
            <person name="Alfaro M."/>
            <person name="Sun H."/>
            <person name="Tritt A."/>
            <person name="Yoshinaga Y."/>
            <person name="Zwiers L.-H."/>
            <person name="Turgeon B."/>
            <person name="Goodwin S."/>
            <person name="Spatafora J."/>
            <person name="Crous P."/>
            <person name="Grigoriev I."/>
        </authorList>
    </citation>
    <scope>NUCLEOTIDE SEQUENCE</scope>
    <source>
        <strain evidence="2">SCOH1-5</strain>
    </source>
</reference>
<feature type="region of interest" description="Disordered" evidence="1">
    <location>
        <begin position="106"/>
        <end position="128"/>
    </location>
</feature>
<dbReference type="EMBL" id="ML992667">
    <property type="protein sequence ID" value="KAF2215046.1"/>
    <property type="molecule type" value="Genomic_DNA"/>
</dbReference>
<protein>
    <submittedName>
        <fullName evidence="2">Uncharacterized protein</fullName>
    </submittedName>
</protein>
<evidence type="ECO:0000313" key="2">
    <source>
        <dbReference type="EMBL" id="KAF2215046.1"/>
    </source>
</evidence>
<feature type="compositionally biased region" description="Polar residues" evidence="1">
    <location>
        <begin position="36"/>
        <end position="46"/>
    </location>
</feature>
<sequence>MWPSTTYRIPLRDEGDAEQGALGSLRCARQQFSPVTETNIQRSGATVQDEHPKGVLSSKSPAALLACSKFAKLHAQGQNEVSEVDSGLPVDAMSPDTIHLLILAGPRPAQEPASEGNPESRITPLLTA</sequence>